<evidence type="ECO:0000313" key="2">
    <source>
        <dbReference type="Proteomes" id="UP000266861"/>
    </source>
</evidence>
<protein>
    <submittedName>
        <fullName evidence="1">Uncharacterized protein</fullName>
    </submittedName>
</protein>
<sequence>MTKPLVFVTDADFVADLAIGQIYIITYQIHLWTRAFTSKIFTAGIQITFCIEGLNNIIKHELQANSTLCNLAKSFFEYHTLSSCMGIMSVGNDLFPEINKIMSKYLTPHILSAERLEMAQCLYFTANKVELDIVEII</sequence>
<dbReference type="Proteomes" id="UP000266861">
    <property type="component" value="Unassembled WGS sequence"/>
</dbReference>
<dbReference type="OrthoDB" id="2398871at2759"/>
<gene>
    <name evidence="1" type="ORF">Glove_420g73</name>
</gene>
<accession>A0A397GXQ1</accession>
<comment type="caution">
    <text evidence="1">The sequence shown here is derived from an EMBL/GenBank/DDBJ whole genome shotgun (WGS) entry which is preliminary data.</text>
</comment>
<dbReference type="AlphaFoldDB" id="A0A397GXQ1"/>
<reference evidence="1 2" key="1">
    <citation type="submission" date="2018-08" db="EMBL/GenBank/DDBJ databases">
        <title>Genome and evolution of the arbuscular mycorrhizal fungus Diversispora epigaea (formerly Glomus versiforme) and its bacterial endosymbionts.</title>
        <authorList>
            <person name="Sun X."/>
            <person name="Fei Z."/>
            <person name="Harrison M."/>
        </authorList>
    </citation>
    <scope>NUCLEOTIDE SEQUENCE [LARGE SCALE GENOMIC DNA]</scope>
    <source>
        <strain evidence="1 2">IT104</strain>
    </source>
</reference>
<organism evidence="1 2">
    <name type="scientific">Diversispora epigaea</name>
    <dbReference type="NCBI Taxonomy" id="1348612"/>
    <lineage>
        <taxon>Eukaryota</taxon>
        <taxon>Fungi</taxon>
        <taxon>Fungi incertae sedis</taxon>
        <taxon>Mucoromycota</taxon>
        <taxon>Glomeromycotina</taxon>
        <taxon>Glomeromycetes</taxon>
        <taxon>Diversisporales</taxon>
        <taxon>Diversisporaceae</taxon>
        <taxon>Diversispora</taxon>
    </lineage>
</organism>
<dbReference type="EMBL" id="PQFF01000372">
    <property type="protein sequence ID" value="RHZ55099.1"/>
    <property type="molecule type" value="Genomic_DNA"/>
</dbReference>
<name>A0A397GXQ1_9GLOM</name>
<evidence type="ECO:0000313" key="1">
    <source>
        <dbReference type="EMBL" id="RHZ55099.1"/>
    </source>
</evidence>
<keyword evidence="2" id="KW-1185">Reference proteome</keyword>
<proteinExistence type="predicted"/>